<proteinExistence type="inferred from homology"/>
<evidence type="ECO:0000256" key="5">
    <source>
        <dbReference type="ARBA" id="ARBA00022989"/>
    </source>
</evidence>
<evidence type="ECO:0000256" key="4">
    <source>
        <dbReference type="ARBA" id="ARBA00022692"/>
    </source>
</evidence>
<feature type="domain" description="YetF C-terminal" evidence="7">
    <location>
        <begin position="1"/>
        <end position="58"/>
    </location>
</feature>
<evidence type="ECO:0000313" key="9">
    <source>
        <dbReference type="Proteomes" id="UP000319783"/>
    </source>
</evidence>
<name>A0A533Q8B6_9BACT</name>
<evidence type="ECO:0000313" key="8">
    <source>
        <dbReference type="EMBL" id="TLD40419.1"/>
    </source>
</evidence>
<keyword evidence="6" id="KW-0472">Membrane</keyword>
<comment type="caution">
    <text evidence="8">The sequence shown here is derived from an EMBL/GenBank/DDBJ whole genome shotgun (WGS) entry which is preliminary data.</text>
</comment>
<evidence type="ECO:0000256" key="6">
    <source>
        <dbReference type="ARBA" id="ARBA00023136"/>
    </source>
</evidence>
<evidence type="ECO:0000256" key="3">
    <source>
        <dbReference type="ARBA" id="ARBA00022475"/>
    </source>
</evidence>
<organism evidence="8 9">
    <name type="scientific">Candidatus Jettenia ecosi</name>
    <dbReference type="NCBI Taxonomy" id="2494326"/>
    <lineage>
        <taxon>Bacteria</taxon>
        <taxon>Pseudomonadati</taxon>
        <taxon>Planctomycetota</taxon>
        <taxon>Candidatus Brocadiia</taxon>
        <taxon>Candidatus Brocadiales</taxon>
        <taxon>Candidatus Brocadiaceae</taxon>
        <taxon>Candidatus Jettenia</taxon>
    </lineage>
</organism>
<keyword evidence="4" id="KW-0812">Transmembrane</keyword>
<keyword evidence="3" id="KW-1003">Cell membrane</keyword>
<dbReference type="InterPro" id="IPR023090">
    <property type="entry name" value="UPF0702_alpha/beta_dom_sf"/>
</dbReference>
<dbReference type="InterPro" id="IPR007353">
    <property type="entry name" value="DUF421"/>
</dbReference>
<accession>A0A533Q8B6</accession>
<gene>
    <name evidence="8" type="ORF">JETT_3327</name>
</gene>
<dbReference type="Gene3D" id="3.30.240.20">
    <property type="entry name" value="bsu07140 like domains"/>
    <property type="match status" value="1"/>
</dbReference>
<comment type="similarity">
    <text evidence="2">Belongs to the UPF0702 family.</text>
</comment>
<comment type="subcellular location">
    <subcellularLocation>
        <location evidence="1">Cell membrane</location>
        <topology evidence="1">Multi-pass membrane protein</topology>
    </subcellularLocation>
</comment>
<evidence type="ECO:0000256" key="2">
    <source>
        <dbReference type="ARBA" id="ARBA00006448"/>
    </source>
</evidence>
<keyword evidence="5" id="KW-1133">Transmembrane helix</keyword>
<dbReference type="AlphaFoldDB" id="A0A533Q8B6"/>
<evidence type="ECO:0000256" key="1">
    <source>
        <dbReference type="ARBA" id="ARBA00004651"/>
    </source>
</evidence>
<protein>
    <recommendedName>
        <fullName evidence="7">YetF C-terminal domain-containing protein</fullName>
    </recommendedName>
</protein>
<dbReference type="Pfam" id="PF04239">
    <property type="entry name" value="DUF421"/>
    <property type="match status" value="1"/>
</dbReference>
<dbReference type="PANTHER" id="PTHR34582:SF6">
    <property type="entry name" value="UPF0702 TRANSMEMBRANE PROTEIN YCAP"/>
    <property type="match status" value="1"/>
</dbReference>
<dbReference type="GO" id="GO:0005886">
    <property type="term" value="C:plasma membrane"/>
    <property type="evidence" value="ECO:0007669"/>
    <property type="project" value="UniProtKB-SubCell"/>
</dbReference>
<dbReference type="PANTHER" id="PTHR34582">
    <property type="entry name" value="UPF0702 TRANSMEMBRANE PROTEIN YCAP"/>
    <property type="match status" value="1"/>
</dbReference>
<reference evidence="8 9" key="1">
    <citation type="submission" date="2019-04" db="EMBL/GenBank/DDBJ databases">
        <title>Genome of a novel bacterium Candidatus Jettenia ecosi reconstructed from metagenome of an anammox bioreactor.</title>
        <authorList>
            <person name="Mardanov A.V."/>
            <person name="Beletsky A.V."/>
            <person name="Ravin N.V."/>
            <person name="Botchkova E.A."/>
            <person name="Litti Y.V."/>
            <person name="Nozhevnikova A.N."/>
        </authorList>
    </citation>
    <scope>NUCLEOTIDE SEQUENCE [LARGE SCALE GENOMIC DNA]</scope>
    <source>
        <strain evidence="8">J2</strain>
    </source>
</reference>
<evidence type="ECO:0000259" key="7">
    <source>
        <dbReference type="Pfam" id="PF04239"/>
    </source>
</evidence>
<dbReference type="EMBL" id="SULG01000103">
    <property type="protein sequence ID" value="TLD40419.1"/>
    <property type="molecule type" value="Genomic_DNA"/>
</dbReference>
<sequence>MLVKDGLLNVEKMRKNALSHEQVYSQLRQKRIFHLGQVQRVYIEANGAFSIFLYKNRNLVYQSFLLKTKNWQIHFL</sequence>
<dbReference type="Proteomes" id="UP000319783">
    <property type="component" value="Unassembled WGS sequence"/>
</dbReference>